<dbReference type="EMBL" id="JAVLVU010000001">
    <property type="protein sequence ID" value="MDT3401847.1"/>
    <property type="molecule type" value="Genomic_DNA"/>
</dbReference>
<sequence>MIINHNYEELKSVIEHYYSGDYELDDYKLINELLENKLFIDKAYYEADQLRQAIEQNFPNLHVKIERNRKFPSIAITIMLNCEQQPERAVAHYIKIKISLLCPYFTIYHEESIIANKDLHQLAHPVLVNLLSAADKTQDPDEVMVNFIYEAVLLMLSDYKFAKHTFLLNRKAGQFIPYTAPVGFYQLERKEYSLFDLLFDNEYCIRRRMGIGF</sequence>
<dbReference type="RefSeq" id="WP_311947812.1">
    <property type="nucleotide sequence ID" value="NZ_JAVLVU010000001.1"/>
</dbReference>
<gene>
    <name evidence="1" type="ORF">QE417_000919</name>
</gene>
<name>A0ABU3GQ07_9SPHI</name>
<organism evidence="1 2">
    <name type="scientific">Mucilaginibacter terrae</name>
    <dbReference type="NCBI Taxonomy" id="1955052"/>
    <lineage>
        <taxon>Bacteria</taxon>
        <taxon>Pseudomonadati</taxon>
        <taxon>Bacteroidota</taxon>
        <taxon>Sphingobacteriia</taxon>
        <taxon>Sphingobacteriales</taxon>
        <taxon>Sphingobacteriaceae</taxon>
        <taxon>Mucilaginibacter</taxon>
    </lineage>
</organism>
<evidence type="ECO:0000313" key="2">
    <source>
        <dbReference type="Proteomes" id="UP001258315"/>
    </source>
</evidence>
<dbReference type="Proteomes" id="UP001258315">
    <property type="component" value="Unassembled WGS sequence"/>
</dbReference>
<comment type="caution">
    <text evidence="1">The sequence shown here is derived from an EMBL/GenBank/DDBJ whole genome shotgun (WGS) entry which is preliminary data.</text>
</comment>
<protein>
    <submittedName>
        <fullName evidence="1">Uncharacterized protein</fullName>
    </submittedName>
</protein>
<accession>A0ABU3GQ07</accession>
<proteinExistence type="predicted"/>
<evidence type="ECO:0000313" key="1">
    <source>
        <dbReference type="EMBL" id="MDT3401847.1"/>
    </source>
</evidence>
<keyword evidence="2" id="KW-1185">Reference proteome</keyword>
<reference evidence="2" key="1">
    <citation type="submission" date="2023-07" db="EMBL/GenBank/DDBJ databases">
        <title>Functional and genomic diversity of the sorghum phyllosphere microbiome.</title>
        <authorList>
            <person name="Shade A."/>
        </authorList>
    </citation>
    <scope>NUCLEOTIDE SEQUENCE [LARGE SCALE GENOMIC DNA]</scope>
    <source>
        <strain evidence="2">SORGH_AS_0422</strain>
    </source>
</reference>